<dbReference type="Gene3D" id="3.60.21.10">
    <property type="match status" value="1"/>
</dbReference>
<evidence type="ECO:0000313" key="4">
    <source>
        <dbReference type="EMBL" id="CAK0786070.1"/>
    </source>
</evidence>
<keyword evidence="5" id="KW-1185">Reference proteome</keyword>
<feature type="region of interest" description="Disordered" evidence="2">
    <location>
        <begin position="322"/>
        <end position="369"/>
    </location>
</feature>
<feature type="coiled-coil region" evidence="1">
    <location>
        <begin position="182"/>
        <end position="209"/>
    </location>
</feature>
<gene>
    <name evidence="4" type="ORF">CVIRNUC_009283</name>
</gene>
<comment type="caution">
    <text evidence="4">The sequence shown here is derived from an EMBL/GenBank/DDBJ whole genome shotgun (WGS) entry which is preliminary data.</text>
</comment>
<proteinExistence type="predicted"/>
<keyword evidence="1" id="KW-0175">Coiled coil</keyword>
<reference evidence="4 5" key="1">
    <citation type="submission" date="2023-10" db="EMBL/GenBank/DDBJ databases">
        <authorList>
            <person name="Maclean D."/>
            <person name="Macfadyen A."/>
        </authorList>
    </citation>
    <scope>NUCLEOTIDE SEQUENCE [LARGE SCALE GENOMIC DNA]</scope>
</reference>
<evidence type="ECO:0000256" key="1">
    <source>
        <dbReference type="SAM" id="Coils"/>
    </source>
</evidence>
<feature type="domain" description="Purple acid phosphatase C-terminal" evidence="3">
    <location>
        <begin position="74"/>
        <end position="132"/>
    </location>
</feature>
<evidence type="ECO:0000313" key="5">
    <source>
        <dbReference type="Proteomes" id="UP001314263"/>
    </source>
</evidence>
<organism evidence="4 5">
    <name type="scientific">Coccomyxa viridis</name>
    <dbReference type="NCBI Taxonomy" id="1274662"/>
    <lineage>
        <taxon>Eukaryota</taxon>
        <taxon>Viridiplantae</taxon>
        <taxon>Chlorophyta</taxon>
        <taxon>core chlorophytes</taxon>
        <taxon>Trebouxiophyceae</taxon>
        <taxon>Trebouxiophyceae incertae sedis</taxon>
        <taxon>Coccomyxaceae</taxon>
        <taxon>Coccomyxa</taxon>
    </lineage>
</organism>
<dbReference type="Pfam" id="PF14008">
    <property type="entry name" value="Metallophos_C"/>
    <property type="match status" value="1"/>
</dbReference>
<name>A0AAV1II02_9CHLO</name>
<dbReference type="InterPro" id="IPR025733">
    <property type="entry name" value="PAPs_C"/>
</dbReference>
<dbReference type="PANTHER" id="PTHR45778:SF3">
    <property type="entry name" value="PURPLE ACID PHOSPHATASE"/>
    <property type="match status" value="1"/>
</dbReference>
<accession>A0AAV1II02</accession>
<protein>
    <recommendedName>
        <fullName evidence="3">Purple acid phosphatase C-terminal domain-containing protein</fullName>
    </recommendedName>
</protein>
<dbReference type="EMBL" id="CAUYUE010000013">
    <property type="protein sequence ID" value="CAK0786070.1"/>
    <property type="molecule type" value="Genomic_DNA"/>
</dbReference>
<dbReference type="AlphaFoldDB" id="A0AAV1II02"/>
<dbReference type="SUPFAM" id="SSF56300">
    <property type="entry name" value="Metallo-dependent phosphatases"/>
    <property type="match status" value="1"/>
</dbReference>
<dbReference type="InterPro" id="IPR029052">
    <property type="entry name" value="Metallo-depent_PP-like"/>
</dbReference>
<dbReference type="PANTHER" id="PTHR45778">
    <property type="entry name" value="PURPLE ACID PHOSPHATASE-RELATED"/>
    <property type="match status" value="1"/>
</dbReference>
<dbReference type="Proteomes" id="UP001314263">
    <property type="component" value="Unassembled WGS sequence"/>
</dbReference>
<sequence>MQGFHRPIYTPSLSGVTLSSDQGVAKDLRNTWESIFFQYEVDMTWSGHVHLYERTCPILFHECLGYSPDGIPNAPVHMSIGNGGYDLTWFINPKPPKYYDALALEHGYTRGSATATELHITAISSETGKVIDDFTLKKAANFAPNMTARVEFLGSGFQSTYQPTFLEDPGLSGQALFSTVFFNTLAANLKNATNLLRKLRAENASLIVNTNGPPDNIPNLAQVFDVYKEILESKGFLQQNGIVQPEEAALFINTAFIPLFDRFDANVAAAAGSNGAIDPGIIVPAQKGEEVDATLRYKPVYSYNLTNPLGVNDLVKNILNGQDDKNKPAGDGLHLFQAQSGAPPPDGKDDEGFDLPAGRQHAQGRLGRL</sequence>
<evidence type="ECO:0000259" key="3">
    <source>
        <dbReference type="Pfam" id="PF14008"/>
    </source>
</evidence>
<evidence type="ECO:0000256" key="2">
    <source>
        <dbReference type="SAM" id="MobiDB-lite"/>
    </source>
</evidence>